<proteinExistence type="predicted"/>
<dbReference type="EMBL" id="JACEEZ010002307">
    <property type="protein sequence ID" value="KAG0728327.1"/>
    <property type="molecule type" value="Genomic_DNA"/>
</dbReference>
<organism evidence="2 3">
    <name type="scientific">Chionoecetes opilio</name>
    <name type="common">Atlantic snow crab</name>
    <name type="synonym">Cancer opilio</name>
    <dbReference type="NCBI Taxonomy" id="41210"/>
    <lineage>
        <taxon>Eukaryota</taxon>
        <taxon>Metazoa</taxon>
        <taxon>Ecdysozoa</taxon>
        <taxon>Arthropoda</taxon>
        <taxon>Crustacea</taxon>
        <taxon>Multicrustacea</taxon>
        <taxon>Malacostraca</taxon>
        <taxon>Eumalacostraca</taxon>
        <taxon>Eucarida</taxon>
        <taxon>Decapoda</taxon>
        <taxon>Pleocyemata</taxon>
        <taxon>Brachyura</taxon>
        <taxon>Eubrachyura</taxon>
        <taxon>Majoidea</taxon>
        <taxon>Majidae</taxon>
        <taxon>Chionoecetes</taxon>
    </lineage>
</organism>
<keyword evidence="3" id="KW-1185">Reference proteome</keyword>
<gene>
    <name evidence="2" type="ORF">GWK47_032711</name>
</gene>
<comment type="caution">
    <text evidence="2">The sequence shown here is derived from an EMBL/GenBank/DDBJ whole genome shotgun (WGS) entry which is preliminary data.</text>
</comment>
<sequence>MATRGAVPHLTHARDTTFVLWFPHPTTPTTHPTSRDILERCVRGLTQNANGSFHSKIWSCVQKAKFAGFKRLSFVAESAILDHNLGYQKASLMKSFKVNSKALRKFFSQQDKERRRHSKGKLQPKAKKKEQKTGDYVPGISVVSACRICAVFINNHLLLSTIIKSSEKVLKLVGSSALTMSVQATRSHDPIMEKMECLLQAWLEGQNQARAAVSKALIKEKALAL</sequence>
<dbReference type="Proteomes" id="UP000770661">
    <property type="component" value="Unassembled WGS sequence"/>
</dbReference>
<protein>
    <submittedName>
        <fullName evidence="2">Uncharacterized protein</fullName>
    </submittedName>
</protein>
<accession>A0A8J5D3P1</accession>
<reference evidence="2" key="1">
    <citation type="submission" date="2020-07" db="EMBL/GenBank/DDBJ databases">
        <title>The High-quality genome of the commercially important snow crab, Chionoecetes opilio.</title>
        <authorList>
            <person name="Jeong J.-H."/>
            <person name="Ryu S."/>
        </authorList>
    </citation>
    <scope>NUCLEOTIDE SEQUENCE</scope>
    <source>
        <strain evidence="2">MADBK_172401_WGS</strain>
        <tissue evidence="2">Digestive gland</tissue>
    </source>
</reference>
<evidence type="ECO:0000313" key="2">
    <source>
        <dbReference type="EMBL" id="KAG0728327.1"/>
    </source>
</evidence>
<feature type="compositionally biased region" description="Basic residues" evidence="1">
    <location>
        <begin position="114"/>
        <end position="130"/>
    </location>
</feature>
<dbReference type="AlphaFoldDB" id="A0A8J5D3P1"/>
<feature type="region of interest" description="Disordered" evidence="1">
    <location>
        <begin position="108"/>
        <end position="130"/>
    </location>
</feature>
<name>A0A8J5D3P1_CHIOP</name>
<dbReference type="OrthoDB" id="537444at2759"/>
<evidence type="ECO:0000313" key="3">
    <source>
        <dbReference type="Proteomes" id="UP000770661"/>
    </source>
</evidence>
<evidence type="ECO:0000256" key="1">
    <source>
        <dbReference type="SAM" id="MobiDB-lite"/>
    </source>
</evidence>